<dbReference type="RefSeq" id="WP_005028747.1">
    <property type="nucleotide sequence ID" value="NZ_KE150238.1"/>
</dbReference>
<feature type="transmembrane region" description="Helical" evidence="7">
    <location>
        <begin position="269"/>
        <end position="289"/>
    </location>
</feature>
<comment type="caution">
    <text evidence="9">The sequence shown here is derived from an EMBL/GenBank/DDBJ whole genome shotgun (WGS) entry which is preliminary data.</text>
</comment>
<feature type="transmembrane region" description="Helical" evidence="7">
    <location>
        <begin position="309"/>
        <end position="327"/>
    </location>
</feature>
<dbReference type="Proteomes" id="UP000006034">
    <property type="component" value="Unassembled WGS sequence"/>
</dbReference>
<feature type="transmembrane region" description="Helical" evidence="7">
    <location>
        <begin position="46"/>
        <end position="69"/>
    </location>
</feature>
<protein>
    <submittedName>
        <fullName evidence="9">TRAP transporter, DctM subunit</fullName>
    </submittedName>
</protein>
<dbReference type="InterPro" id="IPR004681">
    <property type="entry name" value="TRAP_DctM"/>
</dbReference>
<organism evidence="9 10">
    <name type="scientific">Bilophila wadsworthia (strain 3_1_6)</name>
    <dbReference type="NCBI Taxonomy" id="563192"/>
    <lineage>
        <taxon>Bacteria</taxon>
        <taxon>Pseudomonadati</taxon>
        <taxon>Thermodesulfobacteriota</taxon>
        <taxon>Desulfovibrionia</taxon>
        <taxon>Desulfovibrionales</taxon>
        <taxon>Desulfovibrionaceae</taxon>
        <taxon>Bilophila</taxon>
    </lineage>
</organism>
<keyword evidence="10" id="KW-1185">Reference proteome</keyword>
<dbReference type="STRING" id="563192.HMPREF0179_02708"/>
<feature type="domain" description="TRAP C4-dicarboxylate transport system permease DctM subunit" evidence="8">
    <location>
        <begin position="8"/>
        <end position="416"/>
    </location>
</feature>
<dbReference type="AlphaFoldDB" id="E5Y940"/>
<evidence type="ECO:0000256" key="4">
    <source>
        <dbReference type="ARBA" id="ARBA00022692"/>
    </source>
</evidence>
<dbReference type="HOGENOM" id="CLU_019824_4_1_7"/>
<feature type="transmembrane region" description="Helical" evidence="7">
    <location>
        <begin position="397"/>
        <end position="421"/>
    </location>
</feature>
<keyword evidence="3" id="KW-0997">Cell inner membrane</keyword>
<evidence type="ECO:0000256" key="7">
    <source>
        <dbReference type="SAM" id="Phobius"/>
    </source>
</evidence>
<dbReference type="PANTHER" id="PTHR33362">
    <property type="entry name" value="SIALIC ACID TRAP TRANSPORTER PERMEASE PROTEIN SIAT-RELATED"/>
    <property type="match status" value="1"/>
</dbReference>
<evidence type="ECO:0000256" key="3">
    <source>
        <dbReference type="ARBA" id="ARBA00022519"/>
    </source>
</evidence>
<evidence type="ECO:0000256" key="5">
    <source>
        <dbReference type="ARBA" id="ARBA00022989"/>
    </source>
</evidence>
<feature type="transmembrane region" description="Helical" evidence="7">
    <location>
        <begin position="213"/>
        <end position="235"/>
    </location>
</feature>
<dbReference type="GO" id="GO:0005886">
    <property type="term" value="C:plasma membrane"/>
    <property type="evidence" value="ECO:0007669"/>
    <property type="project" value="UniProtKB-SubCell"/>
</dbReference>
<feature type="transmembrane region" description="Helical" evidence="7">
    <location>
        <begin position="135"/>
        <end position="158"/>
    </location>
</feature>
<dbReference type="InterPro" id="IPR010656">
    <property type="entry name" value="DctM"/>
</dbReference>
<feature type="transmembrane region" description="Helical" evidence="7">
    <location>
        <begin position="6"/>
        <end position="34"/>
    </location>
</feature>
<evidence type="ECO:0000313" key="10">
    <source>
        <dbReference type="Proteomes" id="UP000006034"/>
    </source>
</evidence>
<feature type="transmembrane region" description="Helical" evidence="7">
    <location>
        <begin position="241"/>
        <end position="257"/>
    </location>
</feature>
<reference evidence="9 10" key="2">
    <citation type="submission" date="2013-04" db="EMBL/GenBank/DDBJ databases">
        <title>The Genome Sequence of Bilophila wadsworthia 3_1_6.</title>
        <authorList>
            <consortium name="The Broad Institute Genomics Platform"/>
            <person name="Earl A."/>
            <person name="Ward D."/>
            <person name="Feldgarden M."/>
            <person name="Gevers D."/>
            <person name="Sibley C."/>
            <person name="Strauss J."/>
            <person name="Allen-Vercoe E."/>
            <person name="Walker B."/>
            <person name="Young S."/>
            <person name="Zeng Q."/>
            <person name="Gargeya S."/>
            <person name="Fitzgerald M."/>
            <person name="Haas B."/>
            <person name="Abouelleil A."/>
            <person name="Allen A.W."/>
            <person name="Alvarado L."/>
            <person name="Arachchi H.M."/>
            <person name="Berlin A.M."/>
            <person name="Chapman S.B."/>
            <person name="Gainer-Dewar J."/>
            <person name="Goldberg J."/>
            <person name="Griggs A."/>
            <person name="Gujja S."/>
            <person name="Hansen M."/>
            <person name="Howarth C."/>
            <person name="Imamovic A."/>
            <person name="Ireland A."/>
            <person name="Larimer J."/>
            <person name="McCowan C."/>
            <person name="Murphy C."/>
            <person name="Pearson M."/>
            <person name="Poon T.W."/>
            <person name="Priest M."/>
            <person name="Roberts A."/>
            <person name="Saif S."/>
            <person name="Shea T."/>
            <person name="Sisk P."/>
            <person name="Sykes S."/>
            <person name="Wortman J."/>
            <person name="Nusbaum C."/>
            <person name="Birren B."/>
        </authorList>
    </citation>
    <scope>NUCLEOTIDE SEQUENCE [LARGE SCALE GENOMIC DNA]</scope>
    <source>
        <strain evidence="9 10">3_1_6</strain>
    </source>
</reference>
<dbReference type="EMBL" id="ADCP02000001">
    <property type="protein sequence ID" value="EFV43465.1"/>
    <property type="molecule type" value="Genomic_DNA"/>
</dbReference>
<sequence>MSPAGVLFATFAVLMLLGSPITVALGVAAMAALYTVDQNLVTLVQIAFTSVNSFPIMALPAFMLVGALMECAGISRRLVAIAENIVGPIPGGLAVSTALACVFFGAISGSGPATTAAVGMLMIPAMIRRGFSKGYAAAAAATAGGVGIIIPPSIPMVVYAVSGQQSITKMFLAGVMPGIMIAVGLAAMHLFLCRNMPVAEDLQSGSGDSLLKALKDGLWSLMAPVVILGGIYGGLFTPTEAAVVAIFYSIFVGLFIHRELTFGGIRHSLQITSWMTGRVLIIMFTAYAFERLLVQYRIPDMIVEHILGFTSDVAVIWMFVIALLLFLGMFMETLAIILLATPVLLPVMTAFGVDPIHFGVVLVCCCGVGFSTPPLGENIFIASGIADTTLEDISYNALPFVFVTVGVIILCVFVPDIVLFLPRMMY</sequence>
<proteinExistence type="predicted"/>
<dbReference type="PIRSF" id="PIRSF006066">
    <property type="entry name" value="HI0050"/>
    <property type="match status" value="1"/>
</dbReference>
<keyword evidence="2" id="KW-1003">Cell membrane</keyword>
<dbReference type="NCBIfam" id="TIGR00786">
    <property type="entry name" value="dctM"/>
    <property type="match status" value="1"/>
</dbReference>
<reference evidence="9 10" key="1">
    <citation type="submission" date="2010-10" db="EMBL/GenBank/DDBJ databases">
        <authorList>
            <consortium name="The Broad Institute Genome Sequencing Platform"/>
            <person name="Ward D."/>
            <person name="Earl A."/>
            <person name="Feldgarden M."/>
            <person name="Young S.K."/>
            <person name="Gargeya S."/>
            <person name="Zeng Q."/>
            <person name="Alvarado L."/>
            <person name="Berlin A."/>
            <person name="Bochicchio J."/>
            <person name="Chapman S.B."/>
            <person name="Chen Z."/>
            <person name="Freedman E."/>
            <person name="Gellesch M."/>
            <person name="Goldberg J."/>
            <person name="Griggs A."/>
            <person name="Gujja S."/>
            <person name="Heilman E."/>
            <person name="Heiman D."/>
            <person name="Howarth C."/>
            <person name="Mehta T."/>
            <person name="Neiman D."/>
            <person name="Pearson M."/>
            <person name="Roberts A."/>
            <person name="Saif S."/>
            <person name="Shea T."/>
            <person name="Shenoy N."/>
            <person name="Sisk P."/>
            <person name="Stolte C."/>
            <person name="Sykes S."/>
            <person name="White J."/>
            <person name="Yandava C."/>
            <person name="Allen-Vercoe E."/>
            <person name="Sibley C."/>
            <person name="Ambrose C.E."/>
            <person name="Strauss J."/>
            <person name="Daigneault M."/>
            <person name="Haas B."/>
            <person name="Nusbaum C."/>
            <person name="Birren B."/>
        </authorList>
    </citation>
    <scope>NUCLEOTIDE SEQUENCE [LARGE SCALE GENOMIC DNA]</scope>
    <source>
        <strain evidence="9 10">3_1_6</strain>
    </source>
</reference>
<dbReference type="GO" id="GO:0022857">
    <property type="term" value="F:transmembrane transporter activity"/>
    <property type="evidence" value="ECO:0007669"/>
    <property type="project" value="TreeGrafter"/>
</dbReference>
<gene>
    <name evidence="9" type="ORF">HMPREF0179_02708</name>
</gene>
<evidence type="ECO:0000256" key="6">
    <source>
        <dbReference type="ARBA" id="ARBA00023136"/>
    </source>
</evidence>
<evidence type="ECO:0000256" key="1">
    <source>
        <dbReference type="ARBA" id="ARBA00004429"/>
    </source>
</evidence>
<dbReference type="eggNOG" id="COG1593">
    <property type="taxonomic scope" value="Bacteria"/>
</dbReference>
<name>E5Y940_BILW3</name>
<feature type="transmembrane region" description="Helical" evidence="7">
    <location>
        <begin position="170"/>
        <end position="192"/>
    </location>
</feature>
<keyword evidence="5 7" id="KW-1133">Transmembrane helix</keyword>
<keyword evidence="6 7" id="KW-0472">Membrane</keyword>
<feature type="transmembrane region" description="Helical" evidence="7">
    <location>
        <begin position="334"/>
        <end position="353"/>
    </location>
</feature>
<evidence type="ECO:0000313" key="9">
    <source>
        <dbReference type="EMBL" id="EFV43465.1"/>
    </source>
</evidence>
<dbReference type="OrthoDB" id="5404879at2"/>
<dbReference type="Pfam" id="PF06808">
    <property type="entry name" value="DctM"/>
    <property type="match status" value="1"/>
</dbReference>
<evidence type="ECO:0000256" key="2">
    <source>
        <dbReference type="ARBA" id="ARBA00022475"/>
    </source>
</evidence>
<keyword evidence="4 7" id="KW-0812">Transmembrane</keyword>
<dbReference type="GeneID" id="78084897"/>
<comment type="subcellular location">
    <subcellularLocation>
        <location evidence="1">Cell inner membrane</location>
        <topology evidence="1">Multi-pass membrane protein</topology>
    </subcellularLocation>
</comment>
<evidence type="ECO:0000259" key="8">
    <source>
        <dbReference type="Pfam" id="PF06808"/>
    </source>
</evidence>
<accession>E5Y940</accession>